<keyword evidence="1" id="KW-0732">Signal</keyword>
<dbReference type="Gene3D" id="3.30.60.30">
    <property type="match status" value="1"/>
</dbReference>
<sequence length="137" mass="14758">MWQFYLLLTVVSCSGKAIAFPQNDGLAGNNVEIQTTRETFAVDGFVFDGPANRPEGSTNRLDSATVTTIATTTAATNDAQYNQCVTRCPATPEYNPVCGSDNVEYDNPGRLNCASACGKDVTLKYVGRCMTSKIRGR</sequence>
<feature type="chain" id="PRO_5043710317" description="Kazal-like domain-containing protein" evidence="1">
    <location>
        <begin position="20"/>
        <end position="137"/>
    </location>
</feature>
<dbReference type="PANTHER" id="PTHR21179:SF1">
    <property type="entry name" value="KAZ1-TYPE SERINE PROTEASE INHIBITOR-LIKE PROTEIN TYPE EPSILON-RELATED"/>
    <property type="match status" value="1"/>
</dbReference>
<dbReference type="AlphaFoldDB" id="A0AAW1AJC8"/>
<dbReference type="InterPro" id="IPR039932">
    <property type="entry name" value="Spink4-like"/>
</dbReference>
<proteinExistence type="predicted"/>
<dbReference type="Proteomes" id="UP001432146">
    <property type="component" value="Unassembled WGS sequence"/>
</dbReference>
<comment type="caution">
    <text evidence="3">The sequence shown here is derived from an EMBL/GenBank/DDBJ whole genome shotgun (WGS) entry which is preliminary data.</text>
</comment>
<evidence type="ECO:0000256" key="1">
    <source>
        <dbReference type="SAM" id="SignalP"/>
    </source>
</evidence>
<feature type="signal peptide" evidence="1">
    <location>
        <begin position="1"/>
        <end position="19"/>
    </location>
</feature>
<dbReference type="SUPFAM" id="SSF100895">
    <property type="entry name" value="Kazal-type serine protease inhibitors"/>
    <property type="match status" value="1"/>
</dbReference>
<name>A0AAW1AJC8_9HYME</name>
<protein>
    <recommendedName>
        <fullName evidence="2">Kazal-like domain-containing protein</fullName>
    </recommendedName>
</protein>
<dbReference type="InterPro" id="IPR002350">
    <property type="entry name" value="Kazal_dom"/>
</dbReference>
<feature type="domain" description="Kazal-like" evidence="2">
    <location>
        <begin position="78"/>
        <end position="131"/>
    </location>
</feature>
<organism evidence="3 4">
    <name type="scientific">Tetragonisca angustula</name>
    <dbReference type="NCBI Taxonomy" id="166442"/>
    <lineage>
        <taxon>Eukaryota</taxon>
        <taxon>Metazoa</taxon>
        <taxon>Ecdysozoa</taxon>
        <taxon>Arthropoda</taxon>
        <taxon>Hexapoda</taxon>
        <taxon>Insecta</taxon>
        <taxon>Pterygota</taxon>
        <taxon>Neoptera</taxon>
        <taxon>Endopterygota</taxon>
        <taxon>Hymenoptera</taxon>
        <taxon>Apocrita</taxon>
        <taxon>Aculeata</taxon>
        <taxon>Apoidea</taxon>
        <taxon>Anthophila</taxon>
        <taxon>Apidae</taxon>
        <taxon>Tetragonisca</taxon>
    </lineage>
</organism>
<dbReference type="PANTHER" id="PTHR21179">
    <property type="entry name" value="SERINE-TYPE ENDOPEPTIDASE INHIBITOR"/>
    <property type="match status" value="1"/>
</dbReference>
<dbReference type="CDD" id="cd00104">
    <property type="entry name" value="KAZAL_FS"/>
    <property type="match status" value="1"/>
</dbReference>
<accession>A0AAW1AJC8</accession>
<reference evidence="3 4" key="1">
    <citation type="submission" date="2024-05" db="EMBL/GenBank/DDBJ databases">
        <title>The nuclear and mitochondrial genome assemblies of Tetragonisca angustula (Apidae: Meliponini), a tiny yet remarkable pollinator in the Neotropics.</title>
        <authorList>
            <person name="Ferrari R."/>
            <person name="Ricardo P.C."/>
            <person name="Dias F.C."/>
            <person name="Araujo N.S."/>
            <person name="Soares D.O."/>
            <person name="Zhou Q.-S."/>
            <person name="Zhu C.-D."/>
            <person name="Coutinho L."/>
            <person name="Airas M.C."/>
            <person name="Batista T.M."/>
        </authorList>
    </citation>
    <scope>NUCLEOTIDE SEQUENCE [LARGE SCALE GENOMIC DNA]</scope>
    <source>
        <strain evidence="3">ASF017062</strain>
        <tissue evidence="3">Abdomen</tissue>
    </source>
</reference>
<dbReference type="Pfam" id="PF07648">
    <property type="entry name" value="Kazal_2"/>
    <property type="match status" value="1"/>
</dbReference>
<dbReference type="PROSITE" id="PS51465">
    <property type="entry name" value="KAZAL_2"/>
    <property type="match status" value="1"/>
</dbReference>
<evidence type="ECO:0000313" key="4">
    <source>
        <dbReference type="Proteomes" id="UP001432146"/>
    </source>
</evidence>
<keyword evidence="4" id="KW-1185">Reference proteome</keyword>
<dbReference type="SMART" id="SM00280">
    <property type="entry name" value="KAZAL"/>
    <property type="match status" value="1"/>
</dbReference>
<dbReference type="InterPro" id="IPR036058">
    <property type="entry name" value="Kazal_dom_sf"/>
</dbReference>
<evidence type="ECO:0000259" key="2">
    <source>
        <dbReference type="PROSITE" id="PS51465"/>
    </source>
</evidence>
<evidence type="ECO:0000313" key="3">
    <source>
        <dbReference type="EMBL" id="KAK9308879.1"/>
    </source>
</evidence>
<gene>
    <name evidence="3" type="ORF">QLX08_001292</name>
</gene>
<dbReference type="EMBL" id="JAWNGG020000016">
    <property type="protein sequence ID" value="KAK9308879.1"/>
    <property type="molecule type" value="Genomic_DNA"/>
</dbReference>
<dbReference type="GO" id="GO:0004867">
    <property type="term" value="F:serine-type endopeptidase inhibitor activity"/>
    <property type="evidence" value="ECO:0007669"/>
    <property type="project" value="InterPro"/>
</dbReference>